<reference evidence="2 3" key="1">
    <citation type="submission" date="2024-09" db="EMBL/GenBank/DDBJ databases">
        <authorList>
            <person name="Sun Q."/>
            <person name="Mori K."/>
        </authorList>
    </citation>
    <scope>NUCLEOTIDE SEQUENCE [LARGE SCALE GENOMIC DNA]</scope>
    <source>
        <strain evidence="2 3">JCM 3324</strain>
    </source>
</reference>
<comment type="caution">
    <text evidence="2">The sequence shown here is derived from an EMBL/GenBank/DDBJ whole genome shotgun (WGS) entry which is preliminary data.</text>
</comment>
<gene>
    <name evidence="2" type="ORF">ACFFR3_05695</name>
</gene>
<sequence>MTPEDETDALLDALGRGEMPDPGDPAVRLLAVLRDDVTQRRSSVSMTPST</sequence>
<dbReference type="EMBL" id="JBHMCF010000003">
    <property type="protein sequence ID" value="MFB9468988.1"/>
    <property type="molecule type" value="Genomic_DNA"/>
</dbReference>
<dbReference type="Proteomes" id="UP001589568">
    <property type="component" value="Unassembled WGS sequence"/>
</dbReference>
<organism evidence="2 3">
    <name type="scientific">Nonomuraea salmonea</name>
    <dbReference type="NCBI Taxonomy" id="46181"/>
    <lineage>
        <taxon>Bacteria</taxon>
        <taxon>Bacillati</taxon>
        <taxon>Actinomycetota</taxon>
        <taxon>Actinomycetes</taxon>
        <taxon>Streptosporangiales</taxon>
        <taxon>Streptosporangiaceae</taxon>
        <taxon>Nonomuraea</taxon>
    </lineage>
</organism>
<dbReference type="RefSeq" id="WP_345395765.1">
    <property type="nucleotide sequence ID" value="NZ_BAAAXS010000001.1"/>
</dbReference>
<protein>
    <submittedName>
        <fullName evidence="2">Uncharacterized protein</fullName>
    </submittedName>
</protein>
<accession>A0ABV5NFB8</accession>
<evidence type="ECO:0000313" key="3">
    <source>
        <dbReference type="Proteomes" id="UP001589568"/>
    </source>
</evidence>
<name>A0ABV5NFB8_9ACTN</name>
<proteinExistence type="predicted"/>
<evidence type="ECO:0000313" key="2">
    <source>
        <dbReference type="EMBL" id="MFB9468988.1"/>
    </source>
</evidence>
<evidence type="ECO:0000256" key="1">
    <source>
        <dbReference type="SAM" id="MobiDB-lite"/>
    </source>
</evidence>
<feature type="region of interest" description="Disordered" evidence="1">
    <location>
        <begin position="1"/>
        <end position="23"/>
    </location>
</feature>
<keyword evidence="3" id="KW-1185">Reference proteome</keyword>